<reference evidence="1 2" key="1">
    <citation type="journal article" date="2019" name="Sci. Rep.">
        <title>Orb-weaving spider Araneus ventricosus genome elucidates the spidroin gene catalogue.</title>
        <authorList>
            <person name="Kono N."/>
            <person name="Nakamura H."/>
            <person name="Ohtoshi R."/>
            <person name="Moran D.A.P."/>
            <person name="Shinohara A."/>
            <person name="Yoshida Y."/>
            <person name="Fujiwara M."/>
            <person name="Mori M."/>
            <person name="Tomita M."/>
            <person name="Arakawa K."/>
        </authorList>
    </citation>
    <scope>NUCLEOTIDE SEQUENCE [LARGE SCALE GENOMIC DNA]</scope>
</reference>
<evidence type="ECO:0000313" key="1">
    <source>
        <dbReference type="EMBL" id="GBO15863.1"/>
    </source>
</evidence>
<organism evidence="1 2">
    <name type="scientific">Araneus ventricosus</name>
    <name type="common">Orbweaver spider</name>
    <name type="synonym">Epeira ventricosa</name>
    <dbReference type="NCBI Taxonomy" id="182803"/>
    <lineage>
        <taxon>Eukaryota</taxon>
        <taxon>Metazoa</taxon>
        <taxon>Ecdysozoa</taxon>
        <taxon>Arthropoda</taxon>
        <taxon>Chelicerata</taxon>
        <taxon>Arachnida</taxon>
        <taxon>Araneae</taxon>
        <taxon>Araneomorphae</taxon>
        <taxon>Entelegynae</taxon>
        <taxon>Araneoidea</taxon>
        <taxon>Araneidae</taxon>
        <taxon>Araneus</taxon>
    </lineage>
</organism>
<comment type="caution">
    <text evidence="1">The sequence shown here is derived from an EMBL/GenBank/DDBJ whole genome shotgun (WGS) entry which is preliminary data.</text>
</comment>
<keyword evidence="2" id="KW-1185">Reference proteome</keyword>
<accession>A0A4Y2USW6</accession>
<sequence>MRISVVLCFRNTSIMFQSFSDMSPDLCLQIEPIKFDPSLFIYHPMQQPSSYVDDLVIPRKSSQLCFTNAIQTIKENIHTIPPFVSEENATKRWDRQSFRFHVR</sequence>
<name>A0A4Y2USW6_ARAVE</name>
<dbReference type="EMBL" id="BGPR01039811">
    <property type="protein sequence ID" value="GBO15863.1"/>
    <property type="molecule type" value="Genomic_DNA"/>
</dbReference>
<gene>
    <name evidence="1" type="ORF">AVEN_17965_1</name>
</gene>
<proteinExistence type="predicted"/>
<evidence type="ECO:0000313" key="2">
    <source>
        <dbReference type="Proteomes" id="UP000499080"/>
    </source>
</evidence>
<dbReference type="AlphaFoldDB" id="A0A4Y2USW6"/>
<dbReference type="Proteomes" id="UP000499080">
    <property type="component" value="Unassembled WGS sequence"/>
</dbReference>
<protein>
    <submittedName>
        <fullName evidence="1">Uncharacterized protein</fullName>
    </submittedName>
</protein>